<evidence type="ECO:0000313" key="3">
    <source>
        <dbReference type="Proteomes" id="UP000237105"/>
    </source>
</evidence>
<proteinExistence type="predicted"/>
<feature type="region of interest" description="Disordered" evidence="1">
    <location>
        <begin position="1"/>
        <end position="25"/>
    </location>
</feature>
<name>A0A2P5B8I4_PARAD</name>
<dbReference type="AlphaFoldDB" id="A0A2P5B8I4"/>
<gene>
    <name evidence="2" type="ORF">PanWU01x14_261430</name>
</gene>
<comment type="caution">
    <text evidence="2">The sequence shown here is derived from an EMBL/GenBank/DDBJ whole genome shotgun (WGS) entry which is preliminary data.</text>
</comment>
<keyword evidence="3" id="KW-1185">Reference proteome</keyword>
<organism evidence="2 3">
    <name type="scientific">Parasponia andersonii</name>
    <name type="common">Sponia andersonii</name>
    <dbReference type="NCBI Taxonomy" id="3476"/>
    <lineage>
        <taxon>Eukaryota</taxon>
        <taxon>Viridiplantae</taxon>
        <taxon>Streptophyta</taxon>
        <taxon>Embryophyta</taxon>
        <taxon>Tracheophyta</taxon>
        <taxon>Spermatophyta</taxon>
        <taxon>Magnoliopsida</taxon>
        <taxon>eudicotyledons</taxon>
        <taxon>Gunneridae</taxon>
        <taxon>Pentapetalae</taxon>
        <taxon>rosids</taxon>
        <taxon>fabids</taxon>
        <taxon>Rosales</taxon>
        <taxon>Cannabaceae</taxon>
        <taxon>Parasponia</taxon>
    </lineage>
</organism>
<feature type="compositionally biased region" description="Polar residues" evidence="1">
    <location>
        <begin position="1"/>
        <end position="11"/>
    </location>
</feature>
<evidence type="ECO:0000256" key="1">
    <source>
        <dbReference type="SAM" id="MobiDB-lite"/>
    </source>
</evidence>
<accession>A0A2P5B8I4</accession>
<dbReference type="EMBL" id="JXTB01000337">
    <property type="protein sequence ID" value="PON45109.1"/>
    <property type="molecule type" value="Genomic_DNA"/>
</dbReference>
<protein>
    <submittedName>
        <fullName evidence="2">Uncharacterized protein</fullName>
    </submittedName>
</protein>
<reference evidence="3" key="1">
    <citation type="submission" date="2016-06" db="EMBL/GenBank/DDBJ databases">
        <title>Parallel loss of symbiosis genes in relatives of nitrogen-fixing non-legume Parasponia.</title>
        <authorList>
            <person name="Van Velzen R."/>
            <person name="Holmer R."/>
            <person name="Bu F."/>
            <person name="Rutten L."/>
            <person name="Van Zeijl A."/>
            <person name="Liu W."/>
            <person name="Santuari L."/>
            <person name="Cao Q."/>
            <person name="Sharma T."/>
            <person name="Shen D."/>
            <person name="Roswanjaya Y."/>
            <person name="Wardhani T."/>
            <person name="Kalhor M.S."/>
            <person name="Jansen J."/>
            <person name="Van den Hoogen J."/>
            <person name="Gungor B."/>
            <person name="Hartog M."/>
            <person name="Hontelez J."/>
            <person name="Verver J."/>
            <person name="Yang W.-C."/>
            <person name="Schijlen E."/>
            <person name="Repin R."/>
            <person name="Schilthuizen M."/>
            <person name="Schranz E."/>
            <person name="Heidstra R."/>
            <person name="Miyata K."/>
            <person name="Fedorova E."/>
            <person name="Kohlen W."/>
            <person name="Bisseling T."/>
            <person name="Smit S."/>
            <person name="Geurts R."/>
        </authorList>
    </citation>
    <scope>NUCLEOTIDE SEQUENCE [LARGE SCALE GENOMIC DNA]</scope>
    <source>
        <strain evidence="3">cv. WU1-14</strain>
    </source>
</reference>
<evidence type="ECO:0000313" key="2">
    <source>
        <dbReference type="EMBL" id="PON45109.1"/>
    </source>
</evidence>
<dbReference type="Proteomes" id="UP000237105">
    <property type="component" value="Unassembled WGS sequence"/>
</dbReference>
<sequence length="42" mass="4489">MKTTNPPSLSSELVGKPLSEASQPSSPLPIVVVYFVHPEVEP</sequence>